<keyword evidence="2" id="KW-0597">Phosphoprotein</keyword>
<dbReference type="PROSITE" id="PS00012">
    <property type="entry name" value="PHOSPHOPANTETHEINE"/>
    <property type="match status" value="1"/>
</dbReference>
<organism evidence="4 5">
    <name type="scientific">Streptomyces lydicamycinicus</name>
    <dbReference type="NCBI Taxonomy" id="1546107"/>
    <lineage>
        <taxon>Bacteria</taxon>
        <taxon>Bacillati</taxon>
        <taxon>Actinomycetota</taxon>
        <taxon>Actinomycetes</taxon>
        <taxon>Kitasatosporales</taxon>
        <taxon>Streptomycetaceae</taxon>
        <taxon>Streptomyces</taxon>
    </lineage>
</organism>
<evidence type="ECO:0000313" key="5">
    <source>
        <dbReference type="Proteomes" id="UP000048965"/>
    </source>
</evidence>
<protein>
    <submittedName>
        <fullName evidence="4">Putative non-ribosomal peptide synthetase adenylation domain protein</fullName>
    </submittedName>
</protein>
<reference evidence="4 5" key="2">
    <citation type="journal article" date="2015" name="Stand. Genomic Sci.">
        <title>Draft genome sequence of marine-derived Streptomyces sp. TP-A0598, a producer of anti-MRSA antibiotic lydicamycins.</title>
        <authorList>
            <person name="Komaki H."/>
            <person name="Ichikawa N."/>
            <person name="Hosoyama A."/>
            <person name="Fujita N."/>
            <person name="Igarashi Y."/>
        </authorList>
    </citation>
    <scope>NUCLEOTIDE SEQUENCE [LARGE SCALE GENOMIC DNA]</scope>
    <source>
        <strain evidence="4 5">NBRC 110027</strain>
    </source>
</reference>
<dbReference type="InterPro" id="IPR006162">
    <property type="entry name" value="Ppantetheine_attach_site"/>
</dbReference>
<dbReference type="AlphaFoldDB" id="A0A0P4RAT1"/>
<name>A0A0P4RAT1_9ACTN</name>
<comment type="caution">
    <text evidence="4">The sequence shown here is derived from an EMBL/GenBank/DDBJ whole genome shotgun (WGS) entry which is preliminary data.</text>
</comment>
<dbReference type="InterPro" id="IPR009081">
    <property type="entry name" value="PP-bd_ACP"/>
</dbReference>
<sequence length="104" mass="10719">MSEMAGRTGDALRETVRDLVARQLPDAVGGDLSPDLPLREAGLSSLGMVATLVAIESEFGVSLPDDLITPETFHSLRTLATALAPVVEAQTGATGTARAEDAVS</sequence>
<dbReference type="InterPro" id="IPR036736">
    <property type="entry name" value="ACP-like_sf"/>
</dbReference>
<dbReference type="Gene3D" id="1.10.1200.10">
    <property type="entry name" value="ACP-like"/>
    <property type="match status" value="1"/>
</dbReference>
<evidence type="ECO:0000259" key="3">
    <source>
        <dbReference type="PROSITE" id="PS50075"/>
    </source>
</evidence>
<dbReference type="Proteomes" id="UP000048965">
    <property type="component" value="Unassembled WGS sequence"/>
</dbReference>
<reference evidence="5" key="1">
    <citation type="submission" date="2014-09" db="EMBL/GenBank/DDBJ databases">
        <title>Whole genome shotgun sequence of Streptomyces sp. NBRC 110027.</title>
        <authorList>
            <person name="Komaki H."/>
            <person name="Ichikawa N."/>
            <person name="Katano-Makiyama Y."/>
            <person name="Hosoyama A."/>
            <person name="Hashimoto M."/>
            <person name="Uohara A."/>
            <person name="Kitahashi Y."/>
            <person name="Ohji S."/>
            <person name="Kimura A."/>
            <person name="Yamazoe A."/>
            <person name="Igarashi Y."/>
            <person name="Fujita N."/>
        </authorList>
    </citation>
    <scope>NUCLEOTIDE SEQUENCE [LARGE SCALE GENOMIC DNA]</scope>
    <source>
        <strain evidence="5">NBRC 110027</strain>
    </source>
</reference>
<gene>
    <name evidence="4" type="ORF">TPA0598_06_03540</name>
</gene>
<dbReference type="PROSITE" id="PS50075">
    <property type="entry name" value="CARRIER"/>
    <property type="match status" value="1"/>
</dbReference>
<evidence type="ECO:0000313" key="4">
    <source>
        <dbReference type="EMBL" id="GAO10189.1"/>
    </source>
</evidence>
<keyword evidence="5" id="KW-1185">Reference proteome</keyword>
<keyword evidence="1" id="KW-0596">Phosphopantetheine</keyword>
<accession>A0A0P4RAT1</accession>
<dbReference type="SUPFAM" id="SSF47336">
    <property type="entry name" value="ACP-like"/>
    <property type="match status" value="1"/>
</dbReference>
<evidence type="ECO:0000256" key="2">
    <source>
        <dbReference type="ARBA" id="ARBA00022553"/>
    </source>
</evidence>
<evidence type="ECO:0000256" key="1">
    <source>
        <dbReference type="ARBA" id="ARBA00022450"/>
    </source>
</evidence>
<dbReference type="OrthoDB" id="2665189at2"/>
<proteinExistence type="predicted"/>
<dbReference type="EMBL" id="BBNO01000006">
    <property type="protein sequence ID" value="GAO10189.1"/>
    <property type="molecule type" value="Genomic_DNA"/>
</dbReference>
<feature type="domain" description="Carrier" evidence="3">
    <location>
        <begin position="10"/>
        <end position="87"/>
    </location>
</feature>
<dbReference type="Pfam" id="PF00550">
    <property type="entry name" value="PP-binding"/>
    <property type="match status" value="1"/>
</dbReference>
<dbReference type="RefSeq" id="WP_052719003.1">
    <property type="nucleotide sequence ID" value="NZ_BBNO01000006.1"/>
</dbReference>